<keyword evidence="3" id="KW-0815">Transposition</keyword>
<keyword evidence="6" id="KW-0238">DNA-binding</keyword>
<name>A0A6H2A524_9ZZZZ</name>
<dbReference type="GO" id="GO:0003677">
    <property type="term" value="F:DNA binding"/>
    <property type="evidence" value="ECO:0007669"/>
    <property type="project" value="UniProtKB-KW"/>
</dbReference>
<feature type="domain" description="Probable transposase IS891/IS1136/IS1341" evidence="8">
    <location>
        <begin position="164"/>
        <end position="280"/>
    </location>
</feature>
<proteinExistence type="inferred from homology"/>
<dbReference type="Pfam" id="PF01385">
    <property type="entry name" value="OrfB_IS605"/>
    <property type="match status" value="1"/>
</dbReference>
<evidence type="ECO:0000259" key="8">
    <source>
        <dbReference type="Pfam" id="PF01385"/>
    </source>
</evidence>
<dbReference type="Pfam" id="PF12323">
    <property type="entry name" value="HTH_OrfB_IS605"/>
    <property type="match status" value="1"/>
</dbReference>
<dbReference type="PANTHER" id="PTHR30405">
    <property type="entry name" value="TRANSPOSASE"/>
    <property type="match status" value="1"/>
</dbReference>
<dbReference type="InterPro" id="IPR001959">
    <property type="entry name" value="Transposase"/>
</dbReference>
<evidence type="ECO:0000256" key="3">
    <source>
        <dbReference type="ARBA" id="ARBA00022578"/>
    </source>
</evidence>
<evidence type="ECO:0000259" key="10">
    <source>
        <dbReference type="Pfam" id="PF12323"/>
    </source>
</evidence>
<evidence type="ECO:0000313" key="11">
    <source>
        <dbReference type="EMBL" id="QJA54812.1"/>
    </source>
</evidence>
<evidence type="ECO:0000256" key="6">
    <source>
        <dbReference type="ARBA" id="ARBA00023125"/>
    </source>
</evidence>
<sequence>MILGQRIRLDPNNVQATFLERCAGAARRIWNVGLDRWQKMYEAGEKPSWRKINAEVNARKNTDLAWLREIPWAAPNNALQDLGNAFSHFFRRVKAGEKPGYPRFKSKKRATPAFAIEGRALTFDGKKVKIPKLGWVRVRQELRFPGKVLSGRFSKKSGHWYLSVQVEVEGSWIYPHACETQAIVGMDLGVKDIAVLSNGTRVPAPRVLRRLEGRLRMLNKQLARRTKGGANWRKTKEKLAKLHERTVNIRKDVTHNLTASIVRQFRFIGVEDLCVKGMARTRLAKSVHDAAMSEVLRQIDYKAQLAGGVVVKAGRWYPSTKTCSSCGFVNKAVVLGIESWVCPACGAVHDRDDNASINLRNLAAAHAATACCPGSSGSVDVDGVKLPVGQESSSYVNQ</sequence>
<evidence type="ECO:0000313" key="12">
    <source>
        <dbReference type="EMBL" id="QJI04183.1"/>
    </source>
</evidence>
<comment type="similarity">
    <text evidence="2">In the N-terminal section; belongs to the transposase 2 family.</text>
</comment>
<evidence type="ECO:0000256" key="2">
    <source>
        <dbReference type="ARBA" id="ARBA00011044"/>
    </source>
</evidence>
<evidence type="ECO:0000256" key="7">
    <source>
        <dbReference type="ARBA" id="ARBA00023172"/>
    </source>
</evidence>
<evidence type="ECO:0000256" key="5">
    <source>
        <dbReference type="ARBA" id="ARBA00022833"/>
    </source>
</evidence>
<protein>
    <submittedName>
        <fullName evidence="11">Putative transposase</fullName>
    </submittedName>
</protein>
<evidence type="ECO:0000256" key="1">
    <source>
        <dbReference type="ARBA" id="ARBA00008761"/>
    </source>
</evidence>
<dbReference type="Pfam" id="PF07282">
    <property type="entry name" value="Cas12f1-like_TNB"/>
    <property type="match status" value="1"/>
</dbReference>
<accession>A0A6H2A524</accession>
<evidence type="ECO:0000256" key="4">
    <source>
        <dbReference type="ARBA" id="ARBA00022723"/>
    </source>
</evidence>
<feature type="domain" description="Transposase putative helix-turn-helix" evidence="10">
    <location>
        <begin position="1"/>
        <end position="46"/>
    </location>
</feature>
<keyword evidence="4" id="KW-0479">Metal-binding</keyword>
<keyword evidence="5" id="KW-0862">Zinc</keyword>
<feature type="domain" description="Cas12f1-like TNB" evidence="9">
    <location>
        <begin position="294"/>
        <end position="359"/>
    </location>
</feature>
<comment type="similarity">
    <text evidence="1">In the C-terminal section; belongs to the transposase 35 family.</text>
</comment>
<dbReference type="AlphaFoldDB" id="A0A6H2A524"/>
<dbReference type="EMBL" id="MT145156">
    <property type="protein sequence ID" value="QJI04183.1"/>
    <property type="molecule type" value="Genomic_DNA"/>
</dbReference>
<dbReference type="InterPro" id="IPR021027">
    <property type="entry name" value="Transposase_put_HTH"/>
</dbReference>
<keyword evidence="7" id="KW-0233">DNA recombination</keyword>
<dbReference type="GO" id="GO:0046872">
    <property type="term" value="F:metal ion binding"/>
    <property type="evidence" value="ECO:0007669"/>
    <property type="project" value="UniProtKB-KW"/>
</dbReference>
<dbReference type="EMBL" id="MT144540">
    <property type="protein sequence ID" value="QJA54812.1"/>
    <property type="molecule type" value="Genomic_DNA"/>
</dbReference>
<dbReference type="GO" id="GO:0006310">
    <property type="term" value="P:DNA recombination"/>
    <property type="evidence" value="ECO:0007669"/>
    <property type="project" value="UniProtKB-KW"/>
</dbReference>
<evidence type="ECO:0000259" key="9">
    <source>
        <dbReference type="Pfam" id="PF07282"/>
    </source>
</evidence>
<reference evidence="11" key="1">
    <citation type="submission" date="2020-03" db="EMBL/GenBank/DDBJ databases">
        <title>The deep terrestrial virosphere.</title>
        <authorList>
            <person name="Holmfeldt K."/>
            <person name="Nilsson E."/>
            <person name="Simone D."/>
            <person name="Lopez-Fernandez M."/>
            <person name="Wu X."/>
            <person name="de Brujin I."/>
            <person name="Lundin D."/>
            <person name="Andersson A."/>
            <person name="Bertilsson S."/>
            <person name="Dopson M."/>
        </authorList>
    </citation>
    <scope>NUCLEOTIDE SEQUENCE</scope>
    <source>
        <strain evidence="11">TM448A05881</strain>
        <strain evidence="12">TM448B06657</strain>
    </source>
</reference>
<dbReference type="NCBIfam" id="NF040570">
    <property type="entry name" value="guided_TnpB"/>
    <property type="match status" value="1"/>
</dbReference>
<dbReference type="InterPro" id="IPR051399">
    <property type="entry name" value="RNA-guided_DNA_endo/Transpos"/>
</dbReference>
<dbReference type="PANTHER" id="PTHR30405:SF25">
    <property type="entry name" value="RNA-GUIDED DNA ENDONUCLEASE INSQ-RELATED"/>
    <property type="match status" value="1"/>
</dbReference>
<organism evidence="11">
    <name type="scientific">viral metagenome</name>
    <dbReference type="NCBI Taxonomy" id="1070528"/>
    <lineage>
        <taxon>unclassified sequences</taxon>
        <taxon>metagenomes</taxon>
        <taxon>organismal metagenomes</taxon>
    </lineage>
</organism>
<dbReference type="InterPro" id="IPR010095">
    <property type="entry name" value="Cas12f1-like_TNB"/>
</dbReference>
<dbReference type="GO" id="GO:0032196">
    <property type="term" value="P:transposition"/>
    <property type="evidence" value="ECO:0007669"/>
    <property type="project" value="UniProtKB-KW"/>
</dbReference>
<gene>
    <name evidence="11" type="ORF">TM448A05881_0007</name>
    <name evidence="12" type="ORF">TM448B06657_0003</name>
</gene>